<feature type="binding site" evidence="9">
    <location>
        <position position="186"/>
    </location>
    <ligand>
        <name>S-adenosyl-L-methionine</name>
        <dbReference type="ChEBI" id="CHEBI:59789"/>
    </ligand>
</feature>
<keyword evidence="11" id="KW-1185">Reference proteome</keyword>
<keyword evidence="7 8" id="KW-0949">S-adenosyl-L-methionine</keyword>
<comment type="similarity">
    <text evidence="2 8">Belongs to the methyltransferase superfamily. LCMT family.</text>
</comment>
<evidence type="ECO:0000256" key="3">
    <source>
        <dbReference type="ARBA" id="ARBA00012834"/>
    </source>
</evidence>
<dbReference type="SUPFAM" id="SSF53335">
    <property type="entry name" value="S-adenosyl-L-methionine-dependent methyltransferases"/>
    <property type="match status" value="1"/>
</dbReference>
<evidence type="ECO:0000256" key="2">
    <source>
        <dbReference type="ARBA" id="ARBA00010703"/>
    </source>
</evidence>
<keyword evidence="5 8" id="KW-0489">Methyltransferase</keyword>
<dbReference type="AlphaFoldDB" id="A0A1X2GBL3"/>
<organism evidence="10 11">
    <name type="scientific">Hesseltinella vesiculosa</name>
    <dbReference type="NCBI Taxonomy" id="101127"/>
    <lineage>
        <taxon>Eukaryota</taxon>
        <taxon>Fungi</taxon>
        <taxon>Fungi incertae sedis</taxon>
        <taxon>Mucoromycota</taxon>
        <taxon>Mucoromycotina</taxon>
        <taxon>Mucoromycetes</taxon>
        <taxon>Mucorales</taxon>
        <taxon>Cunninghamellaceae</taxon>
        <taxon>Hesseltinella</taxon>
    </lineage>
</organism>
<proteinExistence type="inferred from homology"/>
<dbReference type="GO" id="GO:0032259">
    <property type="term" value="P:methylation"/>
    <property type="evidence" value="ECO:0007669"/>
    <property type="project" value="UniProtKB-KW"/>
</dbReference>
<dbReference type="GO" id="GO:0009966">
    <property type="term" value="P:regulation of signal transduction"/>
    <property type="evidence" value="ECO:0007669"/>
    <property type="project" value="UniProtKB-ARBA"/>
</dbReference>
<dbReference type="InterPro" id="IPR007213">
    <property type="entry name" value="Ppm1/Ppm2/Tcmp"/>
</dbReference>
<dbReference type="GO" id="GO:0018423">
    <property type="term" value="F:protein C-terminal leucine carboxyl O-methyltransferase activity"/>
    <property type="evidence" value="ECO:0007669"/>
    <property type="project" value="UniProtKB-EC"/>
</dbReference>
<feature type="binding site" evidence="9">
    <location>
        <begin position="159"/>
        <end position="160"/>
    </location>
    <ligand>
        <name>S-adenosyl-L-methionine</name>
        <dbReference type="ChEBI" id="CHEBI:59789"/>
    </ligand>
</feature>
<dbReference type="PANTHER" id="PTHR13600:SF21">
    <property type="entry name" value="LEUCINE CARBOXYL METHYLTRANSFERASE 1"/>
    <property type="match status" value="1"/>
</dbReference>
<evidence type="ECO:0000256" key="6">
    <source>
        <dbReference type="ARBA" id="ARBA00022679"/>
    </source>
</evidence>
<feature type="binding site" evidence="9">
    <location>
        <position position="83"/>
    </location>
    <ligand>
        <name>S-adenosyl-L-methionine</name>
        <dbReference type="ChEBI" id="CHEBI:59789"/>
    </ligand>
</feature>
<dbReference type="InterPro" id="IPR029063">
    <property type="entry name" value="SAM-dependent_MTases_sf"/>
</dbReference>
<accession>A0A1X2GBL3</accession>
<comment type="caution">
    <text evidence="10">The sequence shown here is derived from an EMBL/GenBank/DDBJ whole genome shotgun (WGS) entry which is preliminary data.</text>
</comment>
<evidence type="ECO:0000256" key="7">
    <source>
        <dbReference type="ARBA" id="ARBA00022691"/>
    </source>
</evidence>
<evidence type="ECO:0000256" key="9">
    <source>
        <dbReference type="PIRSR" id="PIRSR016305-1"/>
    </source>
</evidence>
<dbReference type="Proteomes" id="UP000242146">
    <property type="component" value="Unassembled WGS sequence"/>
</dbReference>
<feature type="binding site" evidence="9">
    <location>
        <position position="58"/>
    </location>
    <ligand>
        <name>S-adenosyl-L-methionine</name>
        <dbReference type="ChEBI" id="CHEBI:59789"/>
    </ligand>
</feature>
<dbReference type="STRING" id="101127.A0A1X2GBL3"/>
<comment type="catalytic activity">
    <reaction evidence="1 8">
        <text>[phosphatase 2A protein]-C-terminal L-leucine + S-adenosyl-L-methionine = [phosphatase 2A protein]-C-terminal L-leucine methyl ester + S-adenosyl-L-homocysteine</text>
        <dbReference type="Rhea" id="RHEA:48544"/>
        <dbReference type="Rhea" id="RHEA-COMP:12134"/>
        <dbReference type="Rhea" id="RHEA-COMP:12135"/>
        <dbReference type="ChEBI" id="CHEBI:57856"/>
        <dbReference type="ChEBI" id="CHEBI:59789"/>
        <dbReference type="ChEBI" id="CHEBI:90516"/>
        <dbReference type="ChEBI" id="CHEBI:90517"/>
        <dbReference type="EC" id="2.1.1.233"/>
    </reaction>
</comment>
<dbReference type="InterPro" id="IPR016651">
    <property type="entry name" value="LCMT1"/>
</dbReference>
<evidence type="ECO:0000256" key="1">
    <source>
        <dbReference type="ARBA" id="ARBA00000724"/>
    </source>
</evidence>
<evidence type="ECO:0000256" key="5">
    <source>
        <dbReference type="ARBA" id="ARBA00022603"/>
    </source>
</evidence>
<name>A0A1X2GBL3_9FUNG</name>
<dbReference type="FunFam" id="3.40.50.150:FF:000092">
    <property type="entry name" value="Leucine carboxyl methyltransferase 1"/>
    <property type="match status" value="1"/>
</dbReference>
<dbReference type="OrthoDB" id="203237at2759"/>
<dbReference type="PIRSF" id="PIRSF016305">
    <property type="entry name" value="LCM_mtfrase"/>
    <property type="match status" value="1"/>
</dbReference>
<comment type="function">
    <text evidence="8">Methylates the carboxyl group of the C-terminal leucine residue of protein phosphatase 2A catalytic subunits to form alpha-leucine ester residues.</text>
</comment>
<gene>
    <name evidence="10" type="ORF">DM01DRAFT_359883</name>
</gene>
<keyword evidence="6 8" id="KW-0808">Transferase</keyword>
<dbReference type="Pfam" id="PF04072">
    <property type="entry name" value="LCM"/>
    <property type="match status" value="1"/>
</dbReference>
<sequence length="325" mass="37154">MSLHSDPSYEAVLQTNDDATVSRQSAVQLGYLQDPFVHFFVKRPTRRMPIINRGSYLRSMALDRMVKKFLAMPLPDKQIVSLGAGFDTRYFMIKSGQMALGPGHGFRHYFEVDLPENALKKARILKQRKELQTLLGEGVTLAAGGAELSSNDYHLIGTDLRDWPRTVQRLQHYGLDVTAPTLFLSECVFIYLPPEITTGILQWITTSMTHVAFALYEQILPNDSFGRMMIRNLLARHIDLKGIQAYPQLEDQEQRFLKLGWTGAKAVDMNAVHDQWLDENDKQRINRLEILDELEEWKLISSHYCVAYAYKSVEEGFAALSVQEL</sequence>
<protein>
    <recommendedName>
        <fullName evidence="4 8">Leucine carboxyl methyltransferase 1</fullName>
        <ecNumber evidence="3 8">2.1.1.233</ecNumber>
    </recommendedName>
</protein>
<dbReference type="Gene3D" id="3.40.50.150">
    <property type="entry name" value="Vaccinia Virus protein VP39"/>
    <property type="match status" value="1"/>
</dbReference>
<dbReference type="EC" id="2.1.1.233" evidence="3 8"/>
<dbReference type="PANTHER" id="PTHR13600">
    <property type="entry name" value="LEUCINE CARBOXYL METHYLTRANSFERASE"/>
    <property type="match status" value="1"/>
</dbReference>
<reference evidence="10 11" key="1">
    <citation type="submission" date="2016-07" db="EMBL/GenBank/DDBJ databases">
        <title>Pervasive Adenine N6-methylation of Active Genes in Fungi.</title>
        <authorList>
            <consortium name="DOE Joint Genome Institute"/>
            <person name="Mondo S.J."/>
            <person name="Dannebaum R.O."/>
            <person name="Kuo R.C."/>
            <person name="Labutti K."/>
            <person name="Haridas S."/>
            <person name="Kuo A."/>
            <person name="Salamov A."/>
            <person name="Ahrendt S.R."/>
            <person name="Lipzen A."/>
            <person name="Sullivan W."/>
            <person name="Andreopoulos W.B."/>
            <person name="Clum A."/>
            <person name="Lindquist E."/>
            <person name="Daum C."/>
            <person name="Ramamoorthy G.K."/>
            <person name="Gryganskyi A."/>
            <person name="Culley D."/>
            <person name="Magnuson J.K."/>
            <person name="James T.Y."/>
            <person name="O'Malley M.A."/>
            <person name="Stajich J.E."/>
            <person name="Spatafora J.W."/>
            <person name="Visel A."/>
            <person name="Grigoriev I.V."/>
        </authorList>
    </citation>
    <scope>NUCLEOTIDE SEQUENCE [LARGE SCALE GENOMIC DNA]</scope>
    <source>
        <strain evidence="10 11">NRRL 3301</strain>
    </source>
</reference>
<evidence type="ECO:0000256" key="4">
    <source>
        <dbReference type="ARBA" id="ARBA00017497"/>
    </source>
</evidence>
<evidence type="ECO:0000256" key="8">
    <source>
        <dbReference type="PIRNR" id="PIRNR016305"/>
    </source>
</evidence>
<dbReference type="EMBL" id="MCGT01000027">
    <property type="protein sequence ID" value="ORX49136.1"/>
    <property type="molecule type" value="Genomic_DNA"/>
</dbReference>
<evidence type="ECO:0000313" key="11">
    <source>
        <dbReference type="Proteomes" id="UP000242146"/>
    </source>
</evidence>
<evidence type="ECO:0000313" key="10">
    <source>
        <dbReference type="EMBL" id="ORX49136.1"/>
    </source>
</evidence>